<dbReference type="InterPro" id="IPR002110">
    <property type="entry name" value="Ankyrin_rpt"/>
</dbReference>
<name>A0ABR2JKM3_9EUKA</name>
<evidence type="ECO:0000256" key="1">
    <source>
        <dbReference type="ARBA" id="ARBA00022737"/>
    </source>
</evidence>
<dbReference type="PANTHER" id="PTHR24198">
    <property type="entry name" value="ANKYRIN REPEAT AND PROTEIN KINASE DOMAIN-CONTAINING PROTEIN"/>
    <property type="match status" value="1"/>
</dbReference>
<evidence type="ECO:0000256" key="2">
    <source>
        <dbReference type="ARBA" id="ARBA00023043"/>
    </source>
</evidence>
<sequence>MSDSHSEELFNAIIELQEKLYEISDSFESITQYIHSHEDFFLKDKISLRRLLLVINSTVNSTPHQLFHYQKIINYLKDEIKSHFSSNEIFNVFKENKSLLLFLVNENLMNISSLFSTKKHYEELQFYFAPEILESLRYKKRRFYDNRFKSYLFEKMDVKEHIEIRSKLINPEPILISIREDNLNSFQDALSRLEIDLSDTKINHSIFEPFSFLNETITIELLTLIEYASFYGSVNIVKYLLANEVELKKFRAKFAIAGGNYEIIHLLGEREVNIDTIDCLATAIQFHHNDIVHYLHDTKNVNFEISLIEVCVKYENISMLEEILNEIPKSENDRGPFILSIISATRNGNIDLLLFLFDQAKQREIQIQNDEQLMVKLLNRACKYGYIDIAQFFINELHIPYSYDNFKGLYKASKIGNLPTVQYLCGLDGINVNYTDQVSKDTPLTIAAYQGYIDVVKFLFTVKGVDINHKLYNNRNAIFRAAEGQNYEILKFLYENTTNSSDIINVIDLNGFNLLTMSSQYDCPEIVKYLIEQKGFDVNSLNSRPIIYAIQNDCVNVLKYFLTLDNCKLINDENGQTAIHYASYYQIEDILKILIESKKIDINTQDKTGVLTIFYLCNSSSDGS</sequence>
<comment type="caution">
    <text evidence="4">The sequence shown here is derived from an EMBL/GenBank/DDBJ whole genome shotgun (WGS) entry which is preliminary data.</text>
</comment>
<protein>
    <recommendedName>
        <fullName evidence="3">DUF3447 domain-containing protein</fullName>
    </recommendedName>
</protein>
<dbReference type="SUPFAM" id="SSF48403">
    <property type="entry name" value="Ankyrin repeat"/>
    <property type="match status" value="2"/>
</dbReference>
<dbReference type="Pfam" id="PF12796">
    <property type="entry name" value="Ank_2"/>
    <property type="match status" value="2"/>
</dbReference>
<dbReference type="InterPro" id="IPR036770">
    <property type="entry name" value="Ankyrin_rpt-contain_sf"/>
</dbReference>
<evidence type="ECO:0000259" key="3">
    <source>
        <dbReference type="Pfam" id="PF11929"/>
    </source>
</evidence>
<feature type="domain" description="DUF3447" evidence="3">
    <location>
        <begin position="251"/>
        <end position="319"/>
    </location>
</feature>
<dbReference type="PANTHER" id="PTHR24198:SF165">
    <property type="entry name" value="ANKYRIN REPEAT-CONTAINING PROTEIN-RELATED"/>
    <property type="match status" value="1"/>
</dbReference>
<dbReference type="Gene3D" id="1.25.40.20">
    <property type="entry name" value="Ankyrin repeat-containing domain"/>
    <property type="match status" value="3"/>
</dbReference>
<evidence type="ECO:0000313" key="4">
    <source>
        <dbReference type="EMBL" id="KAK8878450.1"/>
    </source>
</evidence>
<evidence type="ECO:0000313" key="5">
    <source>
        <dbReference type="Proteomes" id="UP001470230"/>
    </source>
</evidence>
<dbReference type="SMART" id="SM00248">
    <property type="entry name" value="ANK"/>
    <property type="match status" value="8"/>
</dbReference>
<dbReference type="InterPro" id="IPR020683">
    <property type="entry name" value="DUF3447"/>
</dbReference>
<organism evidence="4 5">
    <name type="scientific">Tritrichomonas musculus</name>
    <dbReference type="NCBI Taxonomy" id="1915356"/>
    <lineage>
        <taxon>Eukaryota</taxon>
        <taxon>Metamonada</taxon>
        <taxon>Parabasalia</taxon>
        <taxon>Tritrichomonadida</taxon>
        <taxon>Tritrichomonadidae</taxon>
        <taxon>Tritrichomonas</taxon>
    </lineage>
</organism>
<accession>A0ABR2JKM3</accession>
<proteinExistence type="predicted"/>
<dbReference type="EMBL" id="JAPFFF010000011">
    <property type="protein sequence ID" value="KAK8878450.1"/>
    <property type="molecule type" value="Genomic_DNA"/>
</dbReference>
<keyword evidence="5" id="KW-1185">Reference proteome</keyword>
<keyword evidence="1" id="KW-0677">Repeat</keyword>
<dbReference type="Pfam" id="PF11929">
    <property type="entry name" value="DUF3447"/>
    <property type="match status" value="1"/>
</dbReference>
<keyword evidence="2" id="KW-0040">ANK repeat</keyword>
<reference evidence="4 5" key="1">
    <citation type="submission" date="2024-04" db="EMBL/GenBank/DDBJ databases">
        <title>Tritrichomonas musculus Genome.</title>
        <authorList>
            <person name="Alves-Ferreira E."/>
            <person name="Grigg M."/>
            <person name="Lorenzi H."/>
            <person name="Galac M."/>
        </authorList>
    </citation>
    <scope>NUCLEOTIDE SEQUENCE [LARGE SCALE GENOMIC DNA]</scope>
    <source>
        <strain evidence="4 5">EAF2021</strain>
    </source>
</reference>
<gene>
    <name evidence="4" type="ORF">M9Y10_005223</name>
</gene>
<dbReference type="Proteomes" id="UP001470230">
    <property type="component" value="Unassembled WGS sequence"/>
</dbReference>